<organism evidence="3 4">
    <name type="scientific">Letharia columbiana</name>
    <dbReference type="NCBI Taxonomy" id="112416"/>
    <lineage>
        <taxon>Eukaryota</taxon>
        <taxon>Fungi</taxon>
        <taxon>Dikarya</taxon>
        <taxon>Ascomycota</taxon>
        <taxon>Pezizomycotina</taxon>
        <taxon>Lecanoromycetes</taxon>
        <taxon>OSLEUM clade</taxon>
        <taxon>Lecanoromycetidae</taxon>
        <taxon>Lecanorales</taxon>
        <taxon>Lecanorineae</taxon>
        <taxon>Parmeliaceae</taxon>
        <taxon>Letharia</taxon>
    </lineage>
</organism>
<feature type="transmembrane region" description="Helical" evidence="2">
    <location>
        <begin position="188"/>
        <end position="207"/>
    </location>
</feature>
<gene>
    <name evidence="3" type="ORF">HO173_009264</name>
</gene>
<feature type="transmembrane region" description="Helical" evidence="2">
    <location>
        <begin position="399"/>
        <end position="421"/>
    </location>
</feature>
<keyword evidence="2" id="KW-0812">Transmembrane</keyword>
<feature type="transmembrane region" description="Helical" evidence="2">
    <location>
        <begin position="441"/>
        <end position="466"/>
    </location>
</feature>
<keyword evidence="4" id="KW-1185">Reference proteome</keyword>
<feature type="transmembrane region" description="Helical" evidence="2">
    <location>
        <begin position="78"/>
        <end position="99"/>
    </location>
</feature>
<feature type="transmembrane region" description="Helical" evidence="2">
    <location>
        <begin position="352"/>
        <end position="378"/>
    </location>
</feature>
<dbReference type="GeneID" id="59290916"/>
<feature type="region of interest" description="Disordered" evidence="1">
    <location>
        <begin position="15"/>
        <end position="44"/>
    </location>
</feature>
<reference evidence="3 4" key="1">
    <citation type="journal article" date="2020" name="Genomics">
        <title>Complete, high-quality genomes from long-read metagenomic sequencing of two wolf lichen thalli reveals enigmatic genome architecture.</title>
        <authorList>
            <person name="McKenzie S.K."/>
            <person name="Walston R.F."/>
            <person name="Allen J.L."/>
        </authorList>
    </citation>
    <scope>NUCLEOTIDE SEQUENCE [LARGE SCALE GENOMIC DNA]</scope>
    <source>
        <strain evidence="3">WasteWater2</strain>
    </source>
</reference>
<proteinExistence type="predicted"/>
<evidence type="ECO:0000313" key="3">
    <source>
        <dbReference type="EMBL" id="KAF6232596.1"/>
    </source>
</evidence>
<feature type="transmembrane region" description="Helical" evidence="2">
    <location>
        <begin position="219"/>
        <end position="243"/>
    </location>
</feature>
<name>A0A8H6L1Z6_9LECA</name>
<accession>A0A8H6L1Z6</accession>
<keyword evidence="2" id="KW-1133">Transmembrane helix</keyword>
<evidence type="ECO:0000256" key="2">
    <source>
        <dbReference type="SAM" id="Phobius"/>
    </source>
</evidence>
<dbReference type="OrthoDB" id="2688021at2759"/>
<evidence type="ECO:0000256" key="1">
    <source>
        <dbReference type="SAM" id="MobiDB-lite"/>
    </source>
</evidence>
<dbReference type="RefSeq" id="XP_037162022.1">
    <property type="nucleotide sequence ID" value="XM_037311155.1"/>
</dbReference>
<feature type="compositionally biased region" description="Basic and acidic residues" evidence="1">
    <location>
        <begin position="34"/>
        <end position="44"/>
    </location>
</feature>
<sequence length="536" mass="59554">MAGWRLDWPLTRRRQQWTRSGTAHRHTEPSTSNAKHDSAHKEPLEPMSSLKETNMNWIHEVQTLPAYDKGLMTRNTCIGGLIFSWLVSIACVTLAHWTFQSGQLFRTQNGGYTHNGQGERVFFLSTVRQELVKLAVNICISLCTDCLGYIHSASTRWALWREGRLLYNSNARLLVSTRRYSSSRWSTNLVSAFLLMICYASSGQLFLSSTSAEKKGFVLNGIAISALGIGILGQAMISTLCLWDSRKLIPTWSSNPLNTALTCLHHGMRSVDGRCMLSVHQTDWASMPEKPLPTQASARRAMPSIRHITRFLWAFVALVIVWGIAVGSNPYFRKTSSTTLPLYGESIPVLELNLCALLITTSLQIFLTLSLHLTELLVNLSRDEHIWRLATSKKGTQRSFGPVGSLKTAISSWQTVLLFALKSLAYWLFGLAVNSDGQSVYMNWVGILLLLAGVGVVAAFGSFLAWSQRSGSQPATFGHLQTLVNLMDDWFEEEVNVWWGDKGVAKNTTVGGHGIVRHAGTSNVCLPGVKMDSLYQ</sequence>
<protein>
    <submittedName>
        <fullName evidence="3">Uncharacterized protein</fullName>
    </submittedName>
</protein>
<keyword evidence="2" id="KW-0472">Membrane</keyword>
<dbReference type="AlphaFoldDB" id="A0A8H6L1Z6"/>
<evidence type="ECO:0000313" key="4">
    <source>
        <dbReference type="Proteomes" id="UP000578531"/>
    </source>
</evidence>
<dbReference type="EMBL" id="JACCJC010000047">
    <property type="protein sequence ID" value="KAF6232596.1"/>
    <property type="molecule type" value="Genomic_DNA"/>
</dbReference>
<dbReference type="Proteomes" id="UP000578531">
    <property type="component" value="Unassembled WGS sequence"/>
</dbReference>
<feature type="transmembrane region" description="Helical" evidence="2">
    <location>
        <begin position="311"/>
        <end position="332"/>
    </location>
</feature>
<comment type="caution">
    <text evidence="3">The sequence shown here is derived from an EMBL/GenBank/DDBJ whole genome shotgun (WGS) entry which is preliminary data.</text>
</comment>